<dbReference type="Pfam" id="PF25788">
    <property type="entry name" value="Ig_Rha78A_N"/>
    <property type="match status" value="1"/>
</dbReference>
<dbReference type="EC" id="3.2.1.40" evidence="2"/>
<evidence type="ECO:0000313" key="8">
    <source>
        <dbReference type="EMBL" id="TPG52120.1"/>
    </source>
</evidence>
<keyword evidence="3" id="KW-0378">Hydrolase</keyword>
<dbReference type="Pfam" id="PF05592">
    <property type="entry name" value="Bac_rhamnosid"/>
    <property type="match status" value="1"/>
</dbReference>
<dbReference type="AlphaFoldDB" id="A0A502FRW2"/>
<reference evidence="8 9" key="1">
    <citation type="journal article" date="2019" name="Environ. Microbiol.">
        <title>Species interactions and distinct microbial communities in high Arctic permafrost affected cryosols are associated with the CH4 and CO2 gas fluxes.</title>
        <authorList>
            <person name="Altshuler I."/>
            <person name="Hamel J."/>
            <person name="Turney S."/>
            <person name="Magnuson E."/>
            <person name="Levesque R."/>
            <person name="Greer C."/>
            <person name="Whyte L.G."/>
        </authorList>
    </citation>
    <scope>NUCLEOTIDE SEQUENCE [LARGE SCALE GENOMIC DNA]</scope>
    <source>
        <strain evidence="8 9">E6.1</strain>
    </source>
</reference>
<dbReference type="InterPro" id="IPR013737">
    <property type="entry name" value="Bac_rhamnosid_N"/>
</dbReference>
<accession>A0A502FRW2</accession>
<dbReference type="Gene3D" id="2.60.420.10">
    <property type="entry name" value="Maltose phosphorylase, domain 3"/>
    <property type="match status" value="1"/>
</dbReference>
<dbReference type="PIRSF" id="PIRSF010631">
    <property type="entry name" value="A-rhamnsds"/>
    <property type="match status" value="1"/>
</dbReference>
<organism evidence="8 9">
    <name type="scientific">Sphingomonas glacialis</name>
    <dbReference type="NCBI Taxonomy" id="658225"/>
    <lineage>
        <taxon>Bacteria</taxon>
        <taxon>Pseudomonadati</taxon>
        <taxon>Pseudomonadota</taxon>
        <taxon>Alphaproteobacteria</taxon>
        <taxon>Sphingomonadales</taxon>
        <taxon>Sphingomonadaceae</taxon>
        <taxon>Sphingomonas</taxon>
    </lineage>
</organism>
<comment type="catalytic activity">
    <reaction evidence="1">
        <text>Hydrolysis of terminal non-reducing alpha-L-rhamnose residues in alpha-L-rhamnosides.</text>
        <dbReference type="EC" id="3.2.1.40"/>
    </reaction>
</comment>
<evidence type="ECO:0000259" key="6">
    <source>
        <dbReference type="Pfam" id="PF17389"/>
    </source>
</evidence>
<dbReference type="Gene3D" id="1.50.10.10">
    <property type="match status" value="1"/>
</dbReference>
<evidence type="ECO:0000313" key="9">
    <source>
        <dbReference type="Proteomes" id="UP000319931"/>
    </source>
</evidence>
<dbReference type="InterPro" id="IPR012341">
    <property type="entry name" value="6hp_glycosidase-like_sf"/>
</dbReference>
<dbReference type="PANTHER" id="PTHR33307:SF6">
    <property type="entry name" value="ALPHA-RHAMNOSIDASE (EUROFUNG)-RELATED"/>
    <property type="match status" value="1"/>
</dbReference>
<protein>
    <recommendedName>
        <fullName evidence="2">alpha-L-rhamnosidase</fullName>
        <ecNumber evidence="2">3.2.1.40</ecNumber>
    </recommendedName>
</protein>
<dbReference type="RefSeq" id="WP_140851189.1">
    <property type="nucleotide sequence ID" value="NZ_RCZC01000004.1"/>
</dbReference>
<dbReference type="Gene3D" id="2.60.120.260">
    <property type="entry name" value="Galactose-binding domain-like"/>
    <property type="match status" value="3"/>
</dbReference>
<evidence type="ECO:0000256" key="1">
    <source>
        <dbReference type="ARBA" id="ARBA00001445"/>
    </source>
</evidence>
<dbReference type="InterPro" id="IPR008928">
    <property type="entry name" value="6-hairpin_glycosidase_sf"/>
</dbReference>
<dbReference type="InterPro" id="IPR035398">
    <property type="entry name" value="Bac_rhamnosid_C"/>
</dbReference>
<evidence type="ECO:0000259" key="5">
    <source>
        <dbReference type="Pfam" id="PF08531"/>
    </source>
</evidence>
<comment type="caution">
    <text evidence="8">The sequence shown here is derived from an EMBL/GenBank/DDBJ whole genome shotgun (WGS) entry which is preliminary data.</text>
</comment>
<dbReference type="PANTHER" id="PTHR33307">
    <property type="entry name" value="ALPHA-RHAMNOSIDASE (EUROFUNG)"/>
    <property type="match status" value="1"/>
</dbReference>
<dbReference type="InterPro" id="IPR013783">
    <property type="entry name" value="Ig-like_fold"/>
</dbReference>
<feature type="domain" description="Alpha-L-rhamnosidase C-terminal" evidence="7">
    <location>
        <begin position="975"/>
        <end position="1046"/>
    </location>
</feature>
<gene>
    <name evidence="8" type="ORF">EAH76_15520</name>
</gene>
<feature type="domain" description="Bacterial alpha-L-rhamnosidase N-terminal" evidence="5">
    <location>
        <begin position="350"/>
        <end position="518"/>
    </location>
</feature>
<proteinExistence type="predicted"/>
<dbReference type="InterPro" id="IPR008902">
    <property type="entry name" value="Rhamnosid_concanavalin"/>
</dbReference>
<dbReference type="Pfam" id="PF17390">
    <property type="entry name" value="Bac_rhamnosid_C"/>
    <property type="match status" value="1"/>
</dbReference>
<dbReference type="SUPFAM" id="SSF48208">
    <property type="entry name" value="Six-hairpin glycosidases"/>
    <property type="match status" value="1"/>
</dbReference>
<evidence type="ECO:0000256" key="2">
    <source>
        <dbReference type="ARBA" id="ARBA00012652"/>
    </source>
</evidence>
<evidence type="ECO:0000259" key="4">
    <source>
        <dbReference type="Pfam" id="PF05592"/>
    </source>
</evidence>
<dbReference type="GO" id="GO:0030596">
    <property type="term" value="F:alpha-L-rhamnosidase activity"/>
    <property type="evidence" value="ECO:0007669"/>
    <property type="project" value="UniProtKB-EC"/>
</dbReference>
<evidence type="ECO:0000256" key="3">
    <source>
        <dbReference type="ARBA" id="ARBA00022801"/>
    </source>
</evidence>
<dbReference type="InterPro" id="IPR016007">
    <property type="entry name" value="Alpha_rhamnosid"/>
</dbReference>
<evidence type="ECO:0000259" key="7">
    <source>
        <dbReference type="Pfam" id="PF17390"/>
    </source>
</evidence>
<dbReference type="OrthoDB" id="9761045at2"/>
<dbReference type="Pfam" id="PF08531">
    <property type="entry name" value="Bac_rhamnosid_N"/>
    <property type="match status" value="1"/>
</dbReference>
<dbReference type="Pfam" id="PF17389">
    <property type="entry name" value="Bac_rhamnosid6H"/>
    <property type="match status" value="1"/>
</dbReference>
<feature type="domain" description="Alpha-L-rhamnosidase six-hairpin glycosidase" evidence="6">
    <location>
        <begin position="641"/>
        <end position="972"/>
    </location>
</feature>
<dbReference type="EMBL" id="RCZC01000004">
    <property type="protein sequence ID" value="TPG52120.1"/>
    <property type="molecule type" value="Genomic_DNA"/>
</dbReference>
<dbReference type="Gene3D" id="2.60.40.10">
    <property type="entry name" value="Immunoglobulins"/>
    <property type="match status" value="1"/>
</dbReference>
<dbReference type="GO" id="GO:0005975">
    <property type="term" value="P:carbohydrate metabolic process"/>
    <property type="evidence" value="ECO:0007669"/>
    <property type="project" value="InterPro"/>
</dbReference>
<sequence length="1080" mass="117290">MTAPPGLSVVDLRTEYTVELLGTEVALPRLSWRLESGERGVEQASYRVRAAASAEALDGTLTPPFTLRLSKGTRPLETGALDESRASTGSARPDAALLFDSGVIASSAQLDIAYAGPPLVAMQRVWWSVEVTDTNGRIARSAPTWFETGLADDDWRADWIVAEDTLAAADRAAGLAWVWSETPLDDRPHAFRLDFDAADDVVSADILIAGKDHLRGVWVNGVASDLPRPFGWDTMLPFWGTLEAYAGTVQPGRNSICALIEADTVGFFPVDGGAFAALIRLHHADGRIERVVSGPAWRFAPNPPVGWTEASFDASDWQIAVASGADVHNDPRPPEPATLLRTGFTPAQPVVAARLYATALGAYDARINRRAVSTAILAPEMTVAQDHILYQVHDVTDLIVPGENALGAIIADGWYASAFGWRIERYGFGPAPRRFRAQLRLDYADGTSAWVTTGEDWRVAASEIVQSEIYDGESVDLRLAMPGWDLPGFDASGWASAQRGATPTTQVVAQTSPALERTREMCAVAVTEPVAGRYVFDFGQNFSGWVRIAAEGPAGTTITAKFAELLNSDGTTDLSNLRLAKATDSVVLAGGGVETFEPRFTYHGFRYVEIEGFPGIPTREEVVGVVVHSACRETGTIDFLDAPLLQTIWQNALWSQRSNFFSVPTDCPQRDERMGWMGDIQVFLDAAAFNMEVDPFIRRFLLEARAAQRPDGAYPIVVPQPLSFPDVVTAGWSEAGIILPWQLWQRYGDTAVIDENWAAMEAWMAYVVRGNPDHVWRNDRGLDLGDWLSVDAIKPDDETTPRVLCATAYWAWCAELMAAMARATGRVADAARYDALHMAIRGAFVAEFVRDDGVAGNGSQTSQVLALHMRLVPAPQRAAAAQVLAADIRARGMKLSTGFLGTPYLLDVLADAGLWDEVSGLLLQTAYPSWGYMPETGATTMWERWNGDVGDLSMNSYNHYAFGAVVGFFYRRLAGIAPAAPGFGRIAVRPVWLPAVGRVSARYDSVVGTIATATEGDASGLTGLSLSTPPNTIAEVELPAGRTWRENGVVLDAHPDIRNIRHHGDLVRFEVGSGDYRFTL</sequence>
<name>A0A502FRW2_9SPHN</name>
<keyword evidence="9" id="KW-1185">Reference proteome</keyword>
<dbReference type="InterPro" id="IPR035396">
    <property type="entry name" value="Bac_rhamnosid6H"/>
</dbReference>
<dbReference type="Proteomes" id="UP000319931">
    <property type="component" value="Unassembled WGS sequence"/>
</dbReference>
<feature type="domain" description="Alpha-L-rhamnosidase concanavalin-like" evidence="4">
    <location>
        <begin position="532"/>
        <end position="628"/>
    </location>
</feature>